<dbReference type="PANTHER" id="PTHR24102:SF28">
    <property type="entry name" value="PHD-TYPE DOMAIN-CONTAINING PROTEIN"/>
    <property type="match status" value="1"/>
</dbReference>
<dbReference type="Pfam" id="PF00628">
    <property type="entry name" value="PHD"/>
    <property type="match status" value="2"/>
</dbReference>
<dbReference type="Gene3D" id="3.30.40.10">
    <property type="entry name" value="Zinc/RING finger domain, C3HC4 (zinc finger)"/>
    <property type="match status" value="1"/>
</dbReference>
<evidence type="ECO:0000256" key="2">
    <source>
        <dbReference type="ARBA" id="ARBA00022771"/>
    </source>
</evidence>
<dbReference type="SUPFAM" id="SSF57903">
    <property type="entry name" value="FYVE/PHD zinc finger"/>
    <property type="match status" value="2"/>
</dbReference>
<dbReference type="Proteomes" id="UP000198406">
    <property type="component" value="Unassembled WGS sequence"/>
</dbReference>
<evidence type="ECO:0000256" key="5">
    <source>
        <dbReference type="SAM" id="MobiDB-lite"/>
    </source>
</evidence>
<dbReference type="InterPro" id="IPR019787">
    <property type="entry name" value="Znf_PHD-finger"/>
</dbReference>
<keyword evidence="7" id="KW-0012">Acyltransferase</keyword>
<keyword evidence="3" id="KW-0862">Zinc</keyword>
<dbReference type="InterPro" id="IPR013083">
    <property type="entry name" value="Znf_RING/FYVE/PHD"/>
</dbReference>
<feature type="compositionally biased region" description="Basic and acidic residues" evidence="5">
    <location>
        <begin position="467"/>
        <end position="481"/>
    </location>
</feature>
<dbReference type="InParanoid" id="A0A1Z5KRH2"/>
<proteinExistence type="predicted"/>
<dbReference type="Gene3D" id="2.30.30.1150">
    <property type="match status" value="1"/>
</dbReference>
<dbReference type="EMBL" id="BDSP01000283">
    <property type="protein sequence ID" value="GAX28920.1"/>
    <property type="molecule type" value="Genomic_DNA"/>
</dbReference>
<comment type="caution">
    <text evidence="7">The sequence shown here is derived from an EMBL/GenBank/DDBJ whole genome shotgun (WGS) entry which is preliminary data.</text>
</comment>
<dbReference type="AlphaFoldDB" id="A0A1Z5KRH2"/>
<gene>
    <name evidence="7" type="ORF">FisN_20Lh238</name>
</gene>
<keyword evidence="1" id="KW-0479">Metal-binding</keyword>
<keyword evidence="7" id="KW-0808">Transferase</keyword>
<reference evidence="7 8" key="1">
    <citation type="journal article" date="2015" name="Plant Cell">
        <title>Oil accumulation by the oleaginous diatom Fistulifera solaris as revealed by the genome and transcriptome.</title>
        <authorList>
            <person name="Tanaka T."/>
            <person name="Maeda Y."/>
            <person name="Veluchamy A."/>
            <person name="Tanaka M."/>
            <person name="Abida H."/>
            <person name="Marechal E."/>
            <person name="Bowler C."/>
            <person name="Muto M."/>
            <person name="Sunaga Y."/>
            <person name="Tanaka M."/>
            <person name="Yoshino T."/>
            <person name="Taniguchi T."/>
            <person name="Fukuda Y."/>
            <person name="Nemoto M."/>
            <person name="Matsumoto M."/>
            <person name="Wong P.S."/>
            <person name="Aburatani S."/>
            <person name="Fujibuchi W."/>
        </authorList>
    </citation>
    <scope>NUCLEOTIDE SEQUENCE [LARGE SCALE GENOMIC DNA]</scope>
    <source>
        <strain evidence="7 8">JPCC DA0580</strain>
    </source>
</reference>
<feature type="compositionally biased region" description="Polar residues" evidence="5">
    <location>
        <begin position="535"/>
        <end position="554"/>
    </location>
</feature>
<feature type="compositionally biased region" description="Basic and acidic residues" evidence="5">
    <location>
        <begin position="316"/>
        <end position="328"/>
    </location>
</feature>
<evidence type="ECO:0000256" key="4">
    <source>
        <dbReference type="PROSITE-ProRule" id="PRU00146"/>
    </source>
</evidence>
<dbReference type="PROSITE" id="PS01359">
    <property type="entry name" value="ZF_PHD_1"/>
    <property type="match status" value="1"/>
</dbReference>
<feature type="compositionally biased region" description="Polar residues" evidence="5">
    <location>
        <begin position="796"/>
        <end position="813"/>
    </location>
</feature>
<dbReference type="InterPro" id="IPR011011">
    <property type="entry name" value="Znf_FYVE_PHD"/>
</dbReference>
<dbReference type="PROSITE" id="PS50016">
    <property type="entry name" value="ZF_PHD_2"/>
    <property type="match status" value="2"/>
</dbReference>
<evidence type="ECO:0000259" key="6">
    <source>
        <dbReference type="PROSITE" id="PS50016"/>
    </source>
</evidence>
<dbReference type="InterPro" id="IPR001965">
    <property type="entry name" value="Znf_PHD"/>
</dbReference>
<feature type="region of interest" description="Disordered" evidence="5">
    <location>
        <begin position="435"/>
        <end position="602"/>
    </location>
</feature>
<evidence type="ECO:0000256" key="3">
    <source>
        <dbReference type="ARBA" id="ARBA00022833"/>
    </source>
</evidence>
<evidence type="ECO:0000313" key="7">
    <source>
        <dbReference type="EMBL" id="GAX28920.1"/>
    </source>
</evidence>
<name>A0A1Z5KRH2_FISSO</name>
<feature type="region of interest" description="Disordered" evidence="5">
    <location>
        <begin position="790"/>
        <end position="813"/>
    </location>
</feature>
<keyword evidence="2 4" id="KW-0863">Zinc-finger</keyword>
<feature type="region of interest" description="Disordered" evidence="5">
    <location>
        <begin position="211"/>
        <end position="353"/>
    </location>
</feature>
<feature type="domain" description="PHD-type" evidence="6">
    <location>
        <begin position="360"/>
        <end position="427"/>
    </location>
</feature>
<dbReference type="GO" id="GO:0008270">
    <property type="term" value="F:zinc ion binding"/>
    <property type="evidence" value="ECO:0007669"/>
    <property type="project" value="UniProtKB-KW"/>
</dbReference>
<accession>A0A1Z5KRH2</accession>
<sequence>MTSGTPSKRFLCQAPRPDAWDDLAEDVLGNLGSSREKRIASIRESLVRAKRRNPFTPKAGPGRKTNTEHAIAFYEYLLEKLDAELPRADETSETIRNKEESEDDEEEDEEDTEELSLPSCEITPCTKKSDAEKKHLCRVCDEQGELVSCSECNVHFHKTCVRPTMTTPPEDKAYRCSYCVLLTEPKNSKPRRQAAAAVRMMARLRNRCRRVKETAKRKGDEPKPDAQSTLQESASLAEANPDKNGIDIQYAVENENSPSKKRIQSKEEASTPTNEETPDKTPTALSADTDDSQGRAKRARKQPTLYDPQLCPASKWESDDVRAKKTVDSESSDTSDDDSATTNGNAESRTPIHRDHNQDDVWCNFCGDDSYIKVCCFCACRVCFGKHHQTKLLLCDRCDDEYHTFCLDPPLQAVPKKKWFCPNCAQSEEKRCGRTSSRVETRGKWKSQGSSRAAEHSASPTRQTSKGAEHRANQEQPRDPSGRFLSPGAGRGRSKTPKTSTPELPRKRGRPPSANKALGSQRKAPKDSSSRGRKLNSSQDSGNISKSSPHSSDSTLRRKQEIDGEASGAVSVTMSRSGRTLKRSPFHDELSSGEQNLRVGRPVTEPATYQGYATLQQDSSVSVSTGGSLPLQPMFSGGMSADGAEIRNTPEAVVVARSDELGLQSTKSSPQSSSRIGLREGLAATSSKVLDTDQPFASGLSIDASNPTEQTSVVMTVEGKVPRRKPGARECMQISRRFGVDVIPQKYIDILLDYCKRGKVEHLIRMRERLDDHARFLESQLAGLEARLQEKDAETRTSSMVLKPNQKSLNNEP</sequence>
<evidence type="ECO:0000313" key="8">
    <source>
        <dbReference type="Proteomes" id="UP000198406"/>
    </source>
</evidence>
<evidence type="ECO:0000256" key="1">
    <source>
        <dbReference type="ARBA" id="ARBA00022723"/>
    </source>
</evidence>
<dbReference type="EC" id="2.3.2.27" evidence="7"/>
<dbReference type="SMART" id="SM00249">
    <property type="entry name" value="PHD"/>
    <property type="match status" value="2"/>
</dbReference>
<feature type="region of interest" description="Disordered" evidence="5">
    <location>
        <begin position="85"/>
        <end position="117"/>
    </location>
</feature>
<dbReference type="CDD" id="cd15543">
    <property type="entry name" value="PHD_RSF1"/>
    <property type="match status" value="1"/>
</dbReference>
<dbReference type="OrthoDB" id="124855at2759"/>
<dbReference type="GO" id="GO:0061630">
    <property type="term" value="F:ubiquitin protein ligase activity"/>
    <property type="evidence" value="ECO:0007669"/>
    <property type="project" value="UniProtKB-EC"/>
</dbReference>
<dbReference type="PANTHER" id="PTHR24102">
    <property type="entry name" value="PHD FINGER PROTEIN"/>
    <property type="match status" value="1"/>
</dbReference>
<protein>
    <submittedName>
        <fullName evidence="7">E3 ubiquitin-protein ligase UHRF1</fullName>
        <ecNumber evidence="7">2.3.2.27</ecNumber>
    </submittedName>
</protein>
<feature type="domain" description="PHD-type" evidence="6">
    <location>
        <begin position="134"/>
        <end position="182"/>
    </location>
</feature>
<feature type="compositionally biased region" description="Basic and acidic residues" evidence="5">
    <location>
        <begin position="211"/>
        <end position="224"/>
    </location>
</feature>
<keyword evidence="8" id="KW-1185">Reference proteome</keyword>
<feature type="compositionally biased region" description="Acidic residues" evidence="5">
    <location>
        <begin position="330"/>
        <end position="339"/>
    </location>
</feature>
<feature type="compositionally biased region" description="Basic and acidic residues" evidence="5">
    <location>
        <begin position="85"/>
        <end position="99"/>
    </location>
</feature>
<organism evidence="7 8">
    <name type="scientific">Fistulifera solaris</name>
    <name type="common">Oleaginous diatom</name>
    <dbReference type="NCBI Taxonomy" id="1519565"/>
    <lineage>
        <taxon>Eukaryota</taxon>
        <taxon>Sar</taxon>
        <taxon>Stramenopiles</taxon>
        <taxon>Ochrophyta</taxon>
        <taxon>Bacillariophyta</taxon>
        <taxon>Bacillariophyceae</taxon>
        <taxon>Bacillariophycidae</taxon>
        <taxon>Naviculales</taxon>
        <taxon>Naviculaceae</taxon>
        <taxon>Fistulifera</taxon>
    </lineage>
</organism>
<dbReference type="CDD" id="cd15489">
    <property type="entry name" value="PHD_SF"/>
    <property type="match status" value="1"/>
</dbReference>
<feature type="compositionally biased region" description="Acidic residues" evidence="5">
    <location>
        <begin position="100"/>
        <end position="114"/>
    </location>
</feature>
<dbReference type="InterPro" id="IPR019786">
    <property type="entry name" value="Zinc_finger_PHD-type_CS"/>
</dbReference>